<reference evidence="3" key="1">
    <citation type="submission" date="2021-04" db="EMBL/GenBank/DDBJ databases">
        <title>Genome based classification of Actinospica acidithermotolerans sp. nov., an actinobacterium isolated from an Indonesian hot spring.</title>
        <authorList>
            <person name="Kusuma A.B."/>
            <person name="Putra K.E."/>
            <person name="Nafisah S."/>
            <person name="Loh J."/>
            <person name="Nouioui I."/>
            <person name="Goodfellow M."/>
        </authorList>
    </citation>
    <scope>NUCLEOTIDE SEQUENCE</scope>
    <source>
        <strain evidence="3">CSCA 57</strain>
    </source>
</reference>
<keyword evidence="1" id="KW-0472">Membrane</keyword>
<dbReference type="Proteomes" id="UP000675781">
    <property type="component" value="Unassembled WGS sequence"/>
</dbReference>
<evidence type="ECO:0000313" key="4">
    <source>
        <dbReference type="Proteomes" id="UP000675781"/>
    </source>
</evidence>
<evidence type="ECO:0000256" key="1">
    <source>
        <dbReference type="SAM" id="Phobius"/>
    </source>
</evidence>
<evidence type="ECO:0000259" key="2">
    <source>
        <dbReference type="Pfam" id="PF25362"/>
    </source>
</evidence>
<feature type="transmembrane region" description="Helical" evidence="1">
    <location>
        <begin position="28"/>
        <end position="46"/>
    </location>
</feature>
<dbReference type="RefSeq" id="WP_212532475.1">
    <property type="nucleotide sequence ID" value="NZ_JAGSOG010000250.1"/>
</dbReference>
<accession>A0A941EZE1</accession>
<comment type="caution">
    <text evidence="3">The sequence shown here is derived from an EMBL/GenBank/DDBJ whole genome shotgun (WGS) entry which is preliminary data.</text>
</comment>
<dbReference type="AlphaFoldDB" id="A0A941EZE1"/>
<keyword evidence="4" id="KW-1185">Reference proteome</keyword>
<proteinExistence type="predicted"/>
<evidence type="ECO:0000313" key="3">
    <source>
        <dbReference type="EMBL" id="MBR7838014.1"/>
    </source>
</evidence>
<keyword evidence="1" id="KW-0812">Transmembrane</keyword>
<dbReference type="InterPro" id="IPR057446">
    <property type="entry name" value="PH_bac"/>
</dbReference>
<keyword evidence="1" id="KW-1133">Transmembrane helix</keyword>
<protein>
    <submittedName>
        <fullName evidence="3">Transporter</fullName>
    </submittedName>
</protein>
<feature type="domain" description="PH" evidence="2">
    <location>
        <begin position="71"/>
        <end position="180"/>
    </location>
</feature>
<dbReference type="Pfam" id="PF25362">
    <property type="entry name" value="bPH_11"/>
    <property type="match status" value="1"/>
</dbReference>
<gene>
    <name evidence="3" type="ORF">KDL01_32375</name>
</gene>
<name>A0A941EZE1_9ACTN</name>
<dbReference type="EMBL" id="JAGSOG010000250">
    <property type="protein sequence ID" value="MBR7838014.1"/>
    <property type="molecule type" value="Genomic_DNA"/>
</dbReference>
<sequence length="190" mass="19496">MSALTTASASVLASGEHSAPVTQLAARLGLTVLLLAVFGGLCALMWRGYQRRAARQSDLPAPASVAPSPLDPAAGVEGVYGSTTTHGDWLDRIAVHGLGVRSNAWVSVTGEGVFFAREAAPDLFIPAADLVSAELAPGIAGKVTGGTGVVLVTWRLGERTLDTGFHPRAKAEREVLVDAINALSKEGASA</sequence>
<organism evidence="3 4">
    <name type="scientific">Actinospica durhamensis</name>
    <dbReference type="NCBI Taxonomy" id="1508375"/>
    <lineage>
        <taxon>Bacteria</taxon>
        <taxon>Bacillati</taxon>
        <taxon>Actinomycetota</taxon>
        <taxon>Actinomycetes</taxon>
        <taxon>Catenulisporales</taxon>
        <taxon>Actinospicaceae</taxon>
        <taxon>Actinospica</taxon>
    </lineage>
</organism>